<evidence type="ECO:0000313" key="3">
    <source>
        <dbReference type="Proteomes" id="UP000050794"/>
    </source>
</evidence>
<gene>
    <name evidence="2" type="ORF">TCNE_LOCUS17160</name>
</gene>
<dbReference type="Proteomes" id="UP000050794">
    <property type="component" value="Unassembled WGS sequence"/>
</dbReference>
<feature type="region of interest" description="Disordered" evidence="1">
    <location>
        <begin position="1"/>
        <end position="54"/>
    </location>
</feature>
<feature type="compositionally biased region" description="Basic and acidic residues" evidence="1">
    <location>
        <begin position="1"/>
        <end position="18"/>
    </location>
</feature>
<reference evidence="2 3" key="2">
    <citation type="submission" date="2018-11" db="EMBL/GenBank/DDBJ databases">
        <authorList>
            <consortium name="Pathogen Informatics"/>
        </authorList>
    </citation>
    <scope>NUCLEOTIDE SEQUENCE [LARGE SCALE GENOMIC DNA]</scope>
</reference>
<reference evidence="4" key="1">
    <citation type="submission" date="2016-06" db="UniProtKB">
        <authorList>
            <consortium name="WormBaseParasite"/>
        </authorList>
    </citation>
    <scope>IDENTIFICATION</scope>
</reference>
<evidence type="ECO:0000313" key="4">
    <source>
        <dbReference type="WBParaSite" id="TCNE_0001716101-mRNA-1"/>
    </source>
</evidence>
<name>A0A183V8U0_TOXCA</name>
<keyword evidence="3" id="KW-1185">Reference proteome</keyword>
<sequence>MESLRETVRVPAREKTSEDEQEQPLNFSRSHAAPSGDEKDEETRLEGVLRNGGLRGNTLLTYPPSIFVPSGLVPSSYMSSLAAAAAMSAAMNAAVAHGHIRPTM</sequence>
<accession>A0A183V8U0</accession>
<protein>
    <submittedName>
        <fullName evidence="4">Dachshund homolog 1-like</fullName>
    </submittedName>
</protein>
<evidence type="ECO:0000313" key="2">
    <source>
        <dbReference type="EMBL" id="VDM48481.1"/>
    </source>
</evidence>
<organism evidence="3 4">
    <name type="scientific">Toxocara canis</name>
    <name type="common">Canine roundworm</name>
    <dbReference type="NCBI Taxonomy" id="6265"/>
    <lineage>
        <taxon>Eukaryota</taxon>
        <taxon>Metazoa</taxon>
        <taxon>Ecdysozoa</taxon>
        <taxon>Nematoda</taxon>
        <taxon>Chromadorea</taxon>
        <taxon>Rhabditida</taxon>
        <taxon>Spirurina</taxon>
        <taxon>Ascaridomorpha</taxon>
        <taxon>Ascaridoidea</taxon>
        <taxon>Toxocaridae</taxon>
        <taxon>Toxocara</taxon>
    </lineage>
</organism>
<dbReference type="EMBL" id="UYWY01024202">
    <property type="protein sequence ID" value="VDM48481.1"/>
    <property type="molecule type" value="Genomic_DNA"/>
</dbReference>
<proteinExistence type="predicted"/>
<dbReference type="AlphaFoldDB" id="A0A183V8U0"/>
<dbReference type="WBParaSite" id="TCNE_0001716101-mRNA-1">
    <property type="protein sequence ID" value="TCNE_0001716101-mRNA-1"/>
    <property type="gene ID" value="TCNE_0001716101"/>
</dbReference>
<evidence type="ECO:0000256" key="1">
    <source>
        <dbReference type="SAM" id="MobiDB-lite"/>
    </source>
</evidence>